<accession>A0A369KY06</accession>
<evidence type="ECO:0000256" key="1">
    <source>
        <dbReference type="SAM" id="SignalP"/>
    </source>
</evidence>
<comment type="caution">
    <text evidence="2">The sequence shown here is derived from an EMBL/GenBank/DDBJ whole genome shotgun (WGS) entry which is preliminary data.</text>
</comment>
<proteinExistence type="predicted"/>
<keyword evidence="3" id="KW-1185">Reference proteome</keyword>
<organism evidence="2 3">
    <name type="scientific">Spirobacillus cienkowskii</name>
    <dbReference type="NCBI Taxonomy" id="495820"/>
    <lineage>
        <taxon>Bacteria</taxon>
        <taxon>Pseudomonadati</taxon>
        <taxon>Bdellovibrionota</taxon>
        <taxon>Oligoflexia</taxon>
        <taxon>Silvanigrellales</taxon>
        <taxon>Spirobacillus</taxon>
    </lineage>
</organism>
<dbReference type="Proteomes" id="UP000253934">
    <property type="component" value="Unassembled WGS sequence"/>
</dbReference>
<sequence>MLNFFFNNFKKIILLSLLCIHEFAFASGNFFDITFNGSFQSSFTTNYKYTKTSYGIELGIPLSSFFEINIGESFSTSKYIYTDEYKTYLTSKGITLPTGDLTQEYLTTSTYGNISIGLFGYYLSPSIYGGVMNSQTRYKDFFGVETTNQENLSWDAGAALSIRLSRYLKFKINYRISPSNIKTASGAPLYDQSYTGGLTISL</sequence>
<keyword evidence="1" id="KW-0732">Signal</keyword>
<evidence type="ECO:0000313" key="3">
    <source>
        <dbReference type="Proteomes" id="UP000253934"/>
    </source>
</evidence>
<gene>
    <name evidence="2" type="ORF">DCC88_03990</name>
</gene>
<evidence type="ECO:0000313" key="2">
    <source>
        <dbReference type="EMBL" id="RDB36594.1"/>
    </source>
</evidence>
<feature type="signal peptide" evidence="1">
    <location>
        <begin position="1"/>
        <end position="26"/>
    </location>
</feature>
<feature type="chain" id="PRO_5016638417" description="Outer membrane protein beta-barrel domain-containing protein" evidence="1">
    <location>
        <begin position="27"/>
        <end position="202"/>
    </location>
</feature>
<protein>
    <recommendedName>
        <fullName evidence="4">Outer membrane protein beta-barrel domain-containing protein</fullName>
    </recommendedName>
</protein>
<name>A0A369KY06_9BACT</name>
<evidence type="ECO:0008006" key="4">
    <source>
        <dbReference type="Google" id="ProtNLM"/>
    </source>
</evidence>
<dbReference type="EMBL" id="QOVW01000058">
    <property type="protein sequence ID" value="RDB36594.1"/>
    <property type="molecule type" value="Genomic_DNA"/>
</dbReference>
<reference evidence="2" key="1">
    <citation type="submission" date="2018-04" db="EMBL/GenBank/DDBJ databases">
        <title>Draft genome sequence of the Candidatus Spirobacillus cienkowskii, a pathogen of freshwater Daphnia species, reconstructed from hemolymph metagenomic reads.</title>
        <authorList>
            <person name="Bresciani L."/>
            <person name="Lemos L.N."/>
            <person name="Wale N."/>
            <person name="Lin J.Y."/>
            <person name="Fernandes G.R."/>
            <person name="Duffy M.A."/>
            <person name="Rodrigues J.M."/>
        </authorList>
    </citation>
    <scope>NUCLEOTIDE SEQUENCE [LARGE SCALE GENOMIC DNA]</scope>
    <source>
        <strain evidence="2">Binning01</strain>
    </source>
</reference>
<dbReference type="AlphaFoldDB" id="A0A369KY06"/>